<sequence>YQSDEHLGQRAGNGSVRHVWNADSLDTYNFEPMNLNQLYQCPISE</sequence>
<gene>
    <name evidence="1" type="ORF">S12H4_44333</name>
</gene>
<name>X1VVL2_9ZZZZ</name>
<accession>X1VVL2</accession>
<proteinExistence type="predicted"/>
<dbReference type="AlphaFoldDB" id="X1VVL2"/>
<feature type="non-terminal residue" evidence="1">
    <location>
        <position position="1"/>
    </location>
</feature>
<comment type="caution">
    <text evidence="1">The sequence shown here is derived from an EMBL/GenBank/DDBJ whole genome shotgun (WGS) entry which is preliminary data.</text>
</comment>
<protein>
    <submittedName>
        <fullName evidence="1">Uncharacterized protein</fullName>
    </submittedName>
</protein>
<reference evidence="1" key="1">
    <citation type="journal article" date="2014" name="Front. Microbiol.">
        <title>High frequency of phylogenetically diverse reductive dehalogenase-homologous genes in deep subseafloor sedimentary metagenomes.</title>
        <authorList>
            <person name="Kawai M."/>
            <person name="Futagami T."/>
            <person name="Toyoda A."/>
            <person name="Takaki Y."/>
            <person name="Nishi S."/>
            <person name="Hori S."/>
            <person name="Arai W."/>
            <person name="Tsubouchi T."/>
            <person name="Morono Y."/>
            <person name="Uchiyama I."/>
            <person name="Ito T."/>
            <person name="Fujiyama A."/>
            <person name="Inagaki F."/>
            <person name="Takami H."/>
        </authorList>
    </citation>
    <scope>NUCLEOTIDE SEQUENCE</scope>
    <source>
        <strain evidence="1">Expedition CK06-06</strain>
    </source>
</reference>
<dbReference type="EMBL" id="BARW01027308">
    <property type="protein sequence ID" value="GAJ14710.1"/>
    <property type="molecule type" value="Genomic_DNA"/>
</dbReference>
<evidence type="ECO:0000313" key="1">
    <source>
        <dbReference type="EMBL" id="GAJ14710.1"/>
    </source>
</evidence>
<organism evidence="1">
    <name type="scientific">marine sediment metagenome</name>
    <dbReference type="NCBI Taxonomy" id="412755"/>
    <lineage>
        <taxon>unclassified sequences</taxon>
        <taxon>metagenomes</taxon>
        <taxon>ecological metagenomes</taxon>
    </lineage>
</organism>